<evidence type="ECO:0000256" key="4">
    <source>
        <dbReference type="ARBA" id="ARBA00023136"/>
    </source>
</evidence>
<evidence type="ECO:0000313" key="8">
    <source>
        <dbReference type="Proteomes" id="UP001215712"/>
    </source>
</evidence>
<feature type="compositionally biased region" description="Low complexity" evidence="5">
    <location>
        <begin position="518"/>
        <end position="531"/>
    </location>
</feature>
<reference evidence="7" key="2">
    <citation type="submission" date="2023-01" db="EMBL/GenBank/DDBJ databases">
        <authorList>
            <person name="Petersen C."/>
        </authorList>
    </citation>
    <scope>NUCLEOTIDE SEQUENCE</scope>
    <source>
        <strain evidence="7">IBT 17514</strain>
    </source>
</reference>
<dbReference type="GO" id="GO:0016192">
    <property type="term" value="P:vesicle-mediated transport"/>
    <property type="evidence" value="ECO:0007669"/>
    <property type="project" value="InterPro"/>
</dbReference>
<comment type="subcellular location">
    <subcellularLocation>
        <location evidence="1">Endomembrane system</location>
    </subcellularLocation>
</comment>
<feature type="compositionally biased region" description="Low complexity" evidence="5">
    <location>
        <begin position="538"/>
        <end position="560"/>
    </location>
</feature>
<gene>
    <name evidence="7" type="ORF">N7493_004069</name>
</gene>
<dbReference type="SUPFAM" id="SSF49447">
    <property type="entry name" value="Second domain of Mu2 adaptin subunit (ap50) of ap2 adaptor"/>
    <property type="match status" value="1"/>
</dbReference>
<keyword evidence="4" id="KW-0472">Membrane</keyword>
<dbReference type="GO" id="GO:0006886">
    <property type="term" value="P:intracellular protein transport"/>
    <property type="evidence" value="ECO:0007669"/>
    <property type="project" value="InterPro"/>
</dbReference>
<evidence type="ECO:0000259" key="6">
    <source>
        <dbReference type="PROSITE" id="PS51072"/>
    </source>
</evidence>
<dbReference type="PANTHER" id="PTHR10529">
    <property type="entry name" value="AP COMPLEX SUBUNIT MU"/>
    <property type="match status" value="1"/>
</dbReference>
<proteinExistence type="predicted"/>
<dbReference type="InterPro" id="IPR028565">
    <property type="entry name" value="MHD"/>
</dbReference>
<dbReference type="InterPro" id="IPR011012">
    <property type="entry name" value="Longin-like_dom_sf"/>
</dbReference>
<name>A0AAD6MY67_9EURO</name>
<dbReference type="PROSITE" id="PS51072">
    <property type="entry name" value="MHD"/>
    <property type="match status" value="1"/>
</dbReference>
<dbReference type="Pfam" id="PF00928">
    <property type="entry name" value="Adap_comp_sub"/>
    <property type="match status" value="1"/>
</dbReference>
<dbReference type="InterPro" id="IPR050431">
    <property type="entry name" value="Adaptor_comp_med_subunit"/>
</dbReference>
<dbReference type="PROSITE" id="PS00990">
    <property type="entry name" value="CLAT_ADAPTOR_M_1"/>
    <property type="match status" value="1"/>
</dbReference>
<keyword evidence="2" id="KW-0813">Transport</keyword>
<dbReference type="GO" id="GO:0030131">
    <property type="term" value="C:clathrin adaptor complex"/>
    <property type="evidence" value="ECO:0007669"/>
    <property type="project" value="InterPro"/>
</dbReference>
<dbReference type="AlphaFoldDB" id="A0AAD6MY67"/>
<dbReference type="GO" id="GO:0012505">
    <property type="term" value="C:endomembrane system"/>
    <property type="evidence" value="ECO:0007669"/>
    <property type="project" value="UniProtKB-SubCell"/>
</dbReference>
<evidence type="ECO:0000313" key="7">
    <source>
        <dbReference type="EMBL" id="KAJ5732588.1"/>
    </source>
</evidence>
<accession>A0AAD6MY67</accession>
<evidence type="ECO:0000256" key="1">
    <source>
        <dbReference type="ARBA" id="ARBA00004308"/>
    </source>
</evidence>
<feature type="compositionally biased region" description="Basic residues" evidence="5">
    <location>
        <begin position="480"/>
        <end position="493"/>
    </location>
</feature>
<feature type="domain" description="MHD" evidence="6">
    <location>
        <begin position="191"/>
        <end position="501"/>
    </location>
</feature>
<dbReference type="InterPro" id="IPR036168">
    <property type="entry name" value="AP2_Mu_C_sf"/>
</dbReference>
<feature type="compositionally biased region" description="Low complexity" evidence="5">
    <location>
        <begin position="336"/>
        <end position="366"/>
    </location>
</feature>
<dbReference type="CDD" id="cd14837">
    <property type="entry name" value="AP3_Mu_N"/>
    <property type="match status" value="1"/>
</dbReference>
<keyword evidence="8" id="KW-1185">Reference proteome</keyword>
<sequence>MSGEIDALYIFDEQNAPIVEHVYRARPPSAAAILPLYLAHAAPRPSLLYFPSTIPPVTVYSIVQSNLLFLAVSEVDTEPLLVLEFLHRVVDVLEDFVGAPLLSTKIQGNYDVVAQLLHEMCDAGVVCNTEPNSLQEVVEVPGWMGKLLGGISVPGSSTATSNNPLKQSLAAAAAAQGPAIPWRRPGVRHTSNELYVDIVESLNVTMAPSGRLLSALVSGTIAFTAKISGVPDLLLSLSAPGGQQALARKIELPVFHPCVRLARWRERPGELSFVPPDGRFILAGYEVDLLPIDPDIDQPPSHMEKLFLPAIVDIRKSLGTTGSDFEVRLTLNTDFPGQSSSRPAPSRGGSGTSTPSFLGGSSSSSGPVLEEVVVSVPISKSVRHITDMQASRGDAQYSPGTGLLEWRVPTGRDAGTITGTATLRCTVAGYPSADDDFDSLGEVDEDANANLLQGYYEDPASYDNPSTSTSRKTRSSDPTKKKKKKKKSSKKSSRSAAILAEDVGEAPAEGVTEERVKASASPSPVPSKAHTPTPPPQSHIHPPNSSQLPSFFAPSSAPRPVARRTKAQVNASLMPNSAAVSFSVRGWLPSGIKVDSLNIDQRRSRGVGESVKPYKGVKYLCVSISSGVMGSPFNLIFTGLLRIMLFDRLCVIILSLQLCFRFFKFFILPRMIIFQKNPDLTQLMDFLLP</sequence>
<evidence type="ECO:0000256" key="3">
    <source>
        <dbReference type="ARBA" id="ARBA00022927"/>
    </source>
</evidence>
<dbReference type="EMBL" id="JAQJAN010000004">
    <property type="protein sequence ID" value="KAJ5732588.1"/>
    <property type="molecule type" value="Genomic_DNA"/>
</dbReference>
<protein>
    <submittedName>
        <fullName evidence="7">AP complex mu/sigma subunit</fullName>
    </submittedName>
</protein>
<evidence type="ECO:0000256" key="5">
    <source>
        <dbReference type="SAM" id="MobiDB-lite"/>
    </source>
</evidence>
<feature type="region of interest" description="Disordered" evidence="5">
    <location>
        <begin position="454"/>
        <end position="566"/>
    </location>
</feature>
<reference evidence="7" key="1">
    <citation type="journal article" date="2023" name="IMA Fungus">
        <title>Comparative genomic study of the Penicillium genus elucidates a diverse pangenome and 15 lateral gene transfer events.</title>
        <authorList>
            <person name="Petersen C."/>
            <person name="Sorensen T."/>
            <person name="Nielsen M.R."/>
            <person name="Sondergaard T.E."/>
            <person name="Sorensen J.L."/>
            <person name="Fitzpatrick D.A."/>
            <person name="Frisvad J.C."/>
            <person name="Nielsen K.L."/>
        </authorList>
    </citation>
    <scope>NUCLEOTIDE SEQUENCE</scope>
    <source>
        <strain evidence="7">IBT 17514</strain>
    </source>
</reference>
<dbReference type="SUPFAM" id="SSF64356">
    <property type="entry name" value="SNARE-like"/>
    <property type="match status" value="1"/>
</dbReference>
<dbReference type="Proteomes" id="UP001215712">
    <property type="component" value="Unassembled WGS sequence"/>
</dbReference>
<dbReference type="InterPro" id="IPR018240">
    <property type="entry name" value="Clathrin_mu_CS"/>
</dbReference>
<feature type="region of interest" description="Disordered" evidence="5">
    <location>
        <begin position="333"/>
        <end position="366"/>
    </location>
</feature>
<evidence type="ECO:0000256" key="2">
    <source>
        <dbReference type="ARBA" id="ARBA00022448"/>
    </source>
</evidence>
<dbReference type="Gene3D" id="3.30.450.60">
    <property type="match status" value="1"/>
</dbReference>
<keyword evidence="3" id="KW-0653">Protein transport</keyword>
<dbReference type="Gene3D" id="2.60.40.1170">
    <property type="entry name" value="Mu homology domain, subdomain B"/>
    <property type="match status" value="1"/>
</dbReference>
<comment type="caution">
    <text evidence="7">The sequence shown here is derived from an EMBL/GenBank/DDBJ whole genome shotgun (WGS) entry which is preliminary data.</text>
</comment>
<organism evidence="7 8">
    <name type="scientific">Penicillium malachiteum</name>
    <dbReference type="NCBI Taxonomy" id="1324776"/>
    <lineage>
        <taxon>Eukaryota</taxon>
        <taxon>Fungi</taxon>
        <taxon>Dikarya</taxon>
        <taxon>Ascomycota</taxon>
        <taxon>Pezizomycotina</taxon>
        <taxon>Eurotiomycetes</taxon>
        <taxon>Eurotiomycetidae</taxon>
        <taxon>Eurotiales</taxon>
        <taxon>Aspergillaceae</taxon>
        <taxon>Penicillium</taxon>
    </lineage>
</organism>